<protein>
    <submittedName>
        <fullName evidence="2">Uncharacterized protein</fullName>
    </submittedName>
</protein>
<keyword evidence="1" id="KW-0175">Coiled coil</keyword>
<evidence type="ECO:0000256" key="1">
    <source>
        <dbReference type="SAM" id="Coils"/>
    </source>
</evidence>
<name>A0AAV3Q1I6_LITER</name>
<dbReference type="AlphaFoldDB" id="A0AAV3Q1I6"/>
<accession>A0AAV3Q1I6</accession>
<reference evidence="2 3" key="1">
    <citation type="submission" date="2024-01" db="EMBL/GenBank/DDBJ databases">
        <title>The complete chloroplast genome sequence of Lithospermum erythrorhizon: insights into the phylogenetic relationship among Boraginaceae species and the maternal lineages of purple gromwells.</title>
        <authorList>
            <person name="Okada T."/>
            <person name="Watanabe K."/>
        </authorList>
    </citation>
    <scope>NUCLEOTIDE SEQUENCE [LARGE SCALE GENOMIC DNA]</scope>
</reference>
<sequence length="169" mass="19239">MHDALLPLIDQGIMHRMANLCLSPQASHEASRLWLQAASTSRALGDGYTLLSQYTQDLHEELARERLKLGALEQELQELRSQVNNYPWDMALKDQELRRAQAERDAANQAAFIDCQEREGLRRAYLQDSPRRCHRIGVAVQSDSVLNCQDRAPILPTLAVKYKKRYPAG</sequence>
<comment type="caution">
    <text evidence="2">The sequence shown here is derived from an EMBL/GenBank/DDBJ whole genome shotgun (WGS) entry which is preliminary data.</text>
</comment>
<gene>
    <name evidence="2" type="ORF">LIER_13851</name>
</gene>
<organism evidence="2 3">
    <name type="scientific">Lithospermum erythrorhizon</name>
    <name type="common">Purple gromwell</name>
    <name type="synonym">Lithospermum officinale var. erythrorhizon</name>
    <dbReference type="NCBI Taxonomy" id="34254"/>
    <lineage>
        <taxon>Eukaryota</taxon>
        <taxon>Viridiplantae</taxon>
        <taxon>Streptophyta</taxon>
        <taxon>Embryophyta</taxon>
        <taxon>Tracheophyta</taxon>
        <taxon>Spermatophyta</taxon>
        <taxon>Magnoliopsida</taxon>
        <taxon>eudicotyledons</taxon>
        <taxon>Gunneridae</taxon>
        <taxon>Pentapetalae</taxon>
        <taxon>asterids</taxon>
        <taxon>lamiids</taxon>
        <taxon>Boraginales</taxon>
        <taxon>Boraginaceae</taxon>
        <taxon>Boraginoideae</taxon>
        <taxon>Lithospermeae</taxon>
        <taxon>Lithospermum</taxon>
    </lineage>
</organism>
<keyword evidence="3" id="KW-1185">Reference proteome</keyword>
<evidence type="ECO:0000313" key="2">
    <source>
        <dbReference type="EMBL" id="GAA0156333.1"/>
    </source>
</evidence>
<proteinExistence type="predicted"/>
<dbReference type="EMBL" id="BAABME010002837">
    <property type="protein sequence ID" value="GAA0156333.1"/>
    <property type="molecule type" value="Genomic_DNA"/>
</dbReference>
<dbReference type="Proteomes" id="UP001454036">
    <property type="component" value="Unassembled WGS sequence"/>
</dbReference>
<evidence type="ECO:0000313" key="3">
    <source>
        <dbReference type="Proteomes" id="UP001454036"/>
    </source>
</evidence>
<feature type="coiled-coil region" evidence="1">
    <location>
        <begin position="55"/>
        <end position="110"/>
    </location>
</feature>